<dbReference type="InterPro" id="IPR017871">
    <property type="entry name" value="ABC_transporter-like_CS"/>
</dbReference>
<keyword evidence="3 5" id="KW-0067">ATP-binding</keyword>
<accession>A0A841QA55</accession>
<dbReference type="InterPro" id="IPR027417">
    <property type="entry name" value="P-loop_NTPase"/>
</dbReference>
<dbReference type="InterPro" id="IPR051782">
    <property type="entry name" value="ABC_Transporter_VariousFunc"/>
</dbReference>
<dbReference type="GO" id="GO:0016887">
    <property type="term" value="F:ATP hydrolysis activity"/>
    <property type="evidence" value="ECO:0007669"/>
    <property type="project" value="InterPro"/>
</dbReference>
<protein>
    <submittedName>
        <fullName evidence="5">ABC-2 type transport system ATP-binding protein</fullName>
    </submittedName>
</protein>
<evidence type="ECO:0000256" key="1">
    <source>
        <dbReference type="ARBA" id="ARBA00022448"/>
    </source>
</evidence>
<dbReference type="EMBL" id="JACHGH010000021">
    <property type="protein sequence ID" value="MBB6455401.1"/>
    <property type="molecule type" value="Genomic_DNA"/>
</dbReference>
<feature type="domain" description="ABC transporter" evidence="4">
    <location>
        <begin position="7"/>
        <end position="233"/>
    </location>
</feature>
<dbReference type="SMART" id="SM00382">
    <property type="entry name" value="AAA"/>
    <property type="match status" value="1"/>
</dbReference>
<keyword evidence="6" id="KW-1185">Reference proteome</keyword>
<evidence type="ECO:0000256" key="3">
    <source>
        <dbReference type="ARBA" id="ARBA00022840"/>
    </source>
</evidence>
<keyword evidence="2" id="KW-0547">Nucleotide-binding</keyword>
<comment type="caution">
    <text evidence="5">The sequence shown here is derived from an EMBL/GenBank/DDBJ whole genome shotgun (WGS) entry which is preliminary data.</text>
</comment>
<dbReference type="AlphaFoldDB" id="A0A841QA55"/>
<gene>
    <name evidence="5" type="ORF">HNQ94_003901</name>
</gene>
<name>A0A841QA55_9BACI</name>
<dbReference type="Proteomes" id="UP000581688">
    <property type="component" value="Unassembled WGS sequence"/>
</dbReference>
<proteinExistence type="predicted"/>
<evidence type="ECO:0000256" key="2">
    <source>
        <dbReference type="ARBA" id="ARBA00022741"/>
    </source>
</evidence>
<dbReference type="SUPFAM" id="SSF52540">
    <property type="entry name" value="P-loop containing nucleoside triphosphate hydrolases"/>
    <property type="match status" value="1"/>
</dbReference>
<dbReference type="GO" id="GO:0005524">
    <property type="term" value="F:ATP binding"/>
    <property type="evidence" value="ECO:0007669"/>
    <property type="project" value="UniProtKB-KW"/>
</dbReference>
<dbReference type="PROSITE" id="PS00211">
    <property type="entry name" value="ABC_TRANSPORTER_1"/>
    <property type="match status" value="1"/>
</dbReference>
<dbReference type="RefSeq" id="WP_174497977.1">
    <property type="nucleotide sequence ID" value="NZ_CADDWK010000025.1"/>
</dbReference>
<evidence type="ECO:0000259" key="4">
    <source>
        <dbReference type="PROSITE" id="PS50893"/>
    </source>
</evidence>
<keyword evidence="1" id="KW-0813">Transport</keyword>
<dbReference type="PANTHER" id="PTHR42939:SF1">
    <property type="entry name" value="ABC TRANSPORTER ATP-BINDING PROTEIN ALBC-RELATED"/>
    <property type="match status" value="1"/>
</dbReference>
<dbReference type="InterPro" id="IPR003593">
    <property type="entry name" value="AAA+_ATPase"/>
</dbReference>
<dbReference type="PANTHER" id="PTHR42939">
    <property type="entry name" value="ABC TRANSPORTER ATP-BINDING PROTEIN ALBC-RELATED"/>
    <property type="match status" value="1"/>
</dbReference>
<dbReference type="PROSITE" id="PS50893">
    <property type="entry name" value="ABC_TRANSPORTER_2"/>
    <property type="match status" value="1"/>
</dbReference>
<dbReference type="InterPro" id="IPR003439">
    <property type="entry name" value="ABC_transporter-like_ATP-bd"/>
</dbReference>
<dbReference type="Pfam" id="PF00005">
    <property type="entry name" value="ABC_tran"/>
    <property type="match status" value="1"/>
</dbReference>
<dbReference type="Gene3D" id="3.40.50.300">
    <property type="entry name" value="P-loop containing nucleotide triphosphate hydrolases"/>
    <property type="match status" value="1"/>
</dbReference>
<dbReference type="CDD" id="cd03230">
    <property type="entry name" value="ABC_DR_subfamily_A"/>
    <property type="match status" value="1"/>
</dbReference>
<evidence type="ECO:0000313" key="5">
    <source>
        <dbReference type="EMBL" id="MBB6455401.1"/>
    </source>
</evidence>
<reference evidence="5 6" key="1">
    <citation type="submission" date="2020-08" db="EMBL/GenBank/DDBJ databases">
        <title>Genomic Encyclopedia of Type Strains, Phase IV (KMG-IV): sequencing the most valuable type-strain genomes for metagenomic binning, comparative biology and taxonomic classification.</title>
        <authorList>
            <person name="Goeker M."/>
        </authorList>
    </citation>
    <scope>NUCLEOTIDE SEQUENCE [LARGE SCALE GENOMIC DNA]</scope>
    <source>
        <strain evidence="5 6">DSM 19612</strain>
    </source>
</reference>
<organism evidence="5 6">
    <name type="scientific">Salirhabdus euzebyi</name>
    <dbReference type="NCBI Taxonomy" id="394506"/>
    <lineage>
        <taxon>Bacteria</taxon>
        <taxon>Bacillati</taxon>
        <taxon>Bacillota</taxon>
        <taxon>Bacilli</taxon>
        <taxon>Bacillales</taxon>
        <taxon>Bacillaceae</taxon>
        <taxon>Salirhabdus</taxon>
    </lineage>
</organism>
<sequence>MSNNKIVQITNVSFYHDQNQVIRHINLEIEQNGIYGLWGRNGAGKTTLMKLLTGLIKPDAGNIKVFGERPFENRNVLQNICFIQENHPLNPQWRIYNVLTLGKYFYKNWDESKANIWLERFSLHPKAKVKSLSKGMRTALSIVIGMASNCPLTIFDEPTNGLDAATREIFYEGILKEYENIDNRTFVMSTHHISEWQRMIGNIIVLNEGEILLNDEIDHIQSEAVYLSGSIDDIKPFIVIEEILEEKTMGNMGSFMVERGSITQKMDRSKVTIESVPLQDYLLRKTQKKKVVHL</sequence>
<evidence type="ECO:0000313" key="6">
    <source>
        <dbReference type="Proteomes" id="UP000581688"/>
    </source>
</evidence>